<dbReference type="PANTHER" id="PTHR30289">
    <property type="entry name" value="UNCHARACTERIZED PROTEIN YBCL-RELATED"/>
    <property type="match status" value="1"/>
</dbReference>
<sequence>MSLERPYPPDPYSLLPQAPTFTLTSPDITDGQRLDATFSADGENVSPALAWSGFPEGTQSFVVNVFDPDAPTPSGYWHWSVVDLPVTTTSLPRGAGAVGGAGLPAGAFHVRNDGGEHGFIGAAPPPGDHEHRYYFAVHAVDVPKLGVGPDASNATVAFHLAFHTLARAVIVASYQR</sequence>
<dbReference type="Pfam" id="PF01161">
    <property type="entry name" value="PBP"/>
    <property type="match status" value="1"/>
</dbReference>
<dbReference type="InterPro" id="IPR008914">
    <property type="entry name" value="PEBP"/>
</dbReference>
<evidence type="ECO:0000313" key="2">
    <source>
        <dbReference type="EMBL" id="RZS61124.1"/>
    </source>
</evidence>
<keyword evidence="3" id="KW-1185">Reference proteome</keyword>
<evidence type="ECO:0000313" key="3">
    <source>
        <dbReference type="Proteomes" id="UP000293852"/>
    </source>
</evidence>
<dbReference type="Proteomes" id="UP000293852">
    <property type="component" value="Unassembled WGS sequence"/>
</dbReference>
<dbReference type="RefSeq" id="WP_130413585.1">
    <property type="nucleotide sequence ID" value="NZ_SGWX01000001.1"/>
</dbReference>
<protein>
    <recommendedName>
        <fullName evidence="4">PBP family phospholipid-binding protein</fullName>
    </recommendedName>
</protein>
<comment type="caution">
    <text evidence="2">The sequence shown here is derived from an EMBL/GenBank/DDBJ whole genome shotgun (WGS) entry which is preliminary data.</text>
</comment>
<dbReference type="PANTHER" id="PTHR30289:SF1">
    <property type="entry name" value="PEBP (PHOSPHATIDYLETHANOLAMINE-BINDING PROTEIN) FAMILY PROTEIN"/>
    <property type="match status" value="1"/>
</dbReference>
<dbReference type="OrthoDB" id="9797506at2"/>
<proteinExistence type="inferred from homology"/>
<dbReference type="EMBL" id="SGWX01000001">
    <property type="protein sequence ID" value="RZS61124.1"/>
    <property type="molecule type" value="Genomic_DNA"/>
</dbReference>
<dbReference type="CDD" id="cd00865">
    <property type="entry name" value="PEBP_bact_arch"/>
    <property type="match status" value="1"/>
</dbReference>
<comment type="similarity">
    <text evidence="1">Belongs to the UPF0098 family.</text>
</comment>
<dbReference type="InterPro" id="IPR005247">
    <property type="entry name" value="YbhB_YbcL/LppC-like"/>
</dbReference>
<dbReference type="InterPro" id="IPR036610">
    <property type="entry name" value="PEBP-like_sf"/>
</dbReference>
<organism evidence="2 3">
    <name type="scientific">Xylanimonas ulmi</name>
    <dbReference type="NCBI Taxonomy" id="228973"/>
    <lineage>
        <taxon>Bacteria</taxon>
        <taxon>Bacillati</taxon>
        <taxon>Actinomycetota</taxon>
        <taxon>Actinomycetes</taxon>
        <taxon>Micrococcales</taxon>
        <taxon>Promicromonosporaceae</taxon>
        <taxon>Xylanimonas</taxon>
    </lineage>
</organism>
<accession>A0A4Q7M156</accession>
<dbReference type="NCBIfam" id="TIGR00481">
    <property type="entry name" value="YbhB/YbcL family Raf kinase inhibitor-like protein"/>
    <property type="match status" value="1"/>
</dbReference>
<dbReference type="AlphaFoldDB" id="A0A4Q7M156"/>
<gene>
    <name evidence="2" type="ORF">EV386_1412</name>
</gene>
<dbReference type="Gene3D" id="3.90.280.10">
    <property type="entry name" value="PEBP-like"/>
    <property type="match status" value="1"/>
</dbReference>
<evidence type="ECO:0008006" key="4">
    <source>
        <dbReference type="Google" id="ProtNLM"/>
    </source>
</evidence>
<evidence type="ECO:0000256" key="1">
    <source>
        <dbReference type="ARBA" id="ARBA00007120"/>
    </source>
</evidence>
<reference evidence="2 3" key="1">
    <citation type="submission" date="2019-02" db="EMBL/GenBank/DDBJ databases">
        <title>Sequencing the genomes of 1000 actinobacteria strains.</title>
        <authorList>
            <person name="Klenk H.-P."/>
        </authorList>
    </citation>
    <scope>NUCLEOTIDE SEQUENCE [LARGE SCALE GENOMIC DNA]</scope>
    <source>
        <strain evidence="2 3">DSM 16932</strain>
    </source>
</reference>
<name>A0A4Q7M156_9MICO</name>
<dbReference type="SUPFAM" id="SSF49777">
    <property type="entry name" value="PEBP-like"/>
    <property type="match status" value="1"/>
</dbReference>